<comment type="similarity">
    <text evidence="14">Belongs to the polysaccharide monooxygenase AA9 family.</text>
</comment>
<evidence type="ECO:0000256" key="14">
    <source>
        <dbReference type="ARBA" id="ARBA00044502"/>
    </source>
</evidence>
<comment type="catalytic activity">
    <reaction evidence="15 16">
        <text>[(1-&gt;4)-beta-D-glucosyl]n+m + reduced acceptor + O2 = 4-dehydro-beta-D-glucosyl-[(1-&gt;4)-beta-D-glucosyl]n-1 + [(1-&gt;4)-beta-D-glucosyl]m + acceptor + H2O.</text>
        <dbReference type="EC" id="1.14.99.56"/>
    </reaction>
</comment>
<evidence type="ECO:0000256" key="8">
    <source>
        <dbReference type="ARBA" id="ARBA00023002"/>
    </source>
</evidence>
<keyword evidence="8" id="KW-0560">Oxidoreductase</keyword>
<dbReference type="STRING" id="92696.A0A4R0RWG1"/>
<comment type="subcellular location">
    <subcellularLocation>
        <location evidence="2 16">Secreted</location>
    </subcellularLocation>
</comment>
<dbReference type="GO" id="GO:0030248">
    <property type="term" value="F:cellulose binding"/>
    <property type="evidence" value="ECO:0007669"/>
    <property type="project" value="UniProtKB-UniRule"/>
</dbReference>
<dbReference type="PROSITE" id="PS00562">
    <property type="entry name" value="CBM1_1"/>
    <property type="match status" value="1"/>
</dbReference>
<evidence type="ECO:0000256" key="10">
    <source>
        <dbReference type="ARBA" id="ARBA00023033"/>
    </source>
</evidence>
<comment type="cofactor">
    <cofactor evidence="1">
        <name>Cu(2+)</name>
        <dbReference type="ChEBI" id="CHEBI:29036"/>
    </cofactor>
</comment>
<proteinExistence type="inferred from homology"/>
<evidence type="ECO:0000313" key="20">
    <source>
        <dbReference type="Proteomes" id="UP000292702"/>
    </source>
</evidence>
<dbReference type="Pfam" id="PF00734">
    <property type="entry name" value="CBM_1"/>
    <property type="match status" value="1"/>
</dbReference>
<evidence type="ECO:0000256" key="15">
    <source>
        <dbReference type="ARBA" id="ARBA00045077"/>
    </source>
</evidence>
<dbReference type="Gene3D" id="2.70.50.70">
    <property type="match status" value="1"/>
</dbReference>
<dbReference type="GO" id="GO:0046872">
    <property type="term" value="F:metal ion binding"/>
    <property type="evidence" value="ECO:0007669"/>
    <property type="project" value="UniProtKB-KW"/>
</dbReference>
<dbReference type="InterPro" id="IPR000254">
    <property type="entry name" value="CBD"/>
</dbReference>
<organism evidence="19 20">
    <name type="scientific">Steccherinum ochraceum</name>
    <dbReference type="NCBI Taxonomy" id="92696"/>
    <lineage>
        <taxon>Eukaryota</taxon>
        <taxon>Fungi</taxon>
        <taxon>Dikarya</taxon>
        <taxon>Basidiomycota</taxon>
        <taxon>Agaricomycotina</taxon>
        <taxon>Agaricomycetes</taxon>
        <taxon>Polyporales</taxon>
        <taxon>Steccherinaceae</taxon>
        <taxon>Steccherinum</taxon>
    </lineage>
</organism>
<comment type="caution">
    <text evidence="19">The sequence shown here is derived from an EMBL/GenBank/DDBJ whole genome shotgun (WGS) entry which is preliminary data.</text>
</comment>
<evidence type="ECO:0000259" key="18">
    <source>
        <dbReference type="PROSITE" id="PS51164"/>
    </source>
</evidence>
<feature type="domain" description="CBM1" evidence="18">
    <location>
        <begin position="294"/>
        <end position="329"/>
    </location>
</feature>
<dbReference type="EC" id="1.14.99.56" evidence="16"/>
<evidence type="ECO:0000256" key="2">
    <source>
        <dbReference type="ARBA" id="ARBA00004613"/>
    </source>
</evidence>
<evidence type="ECO:0000256" key="3">
    <source>
        <dbReference type="ARBA" id="ARBA00022525"/>
    </source>
</evidence>
<evidence type="ECO:0000256" key="6">
    <source>
        <dbReference type="ARBA" id="ARBA00022801"/>
    </source>
</evidence>
<feature type="signal peptide" evidence="17">
    <location>
        <begin position="1"/>
        <end position="17"/>
    </location>
</feature>
<accession>A0A4R0RWG1</accession>
<dbReference type="SMART" id="SM00236">
    <property type="entry name" value="fCBD"/>
    <property type="match status" value="1"/>
</dbReference>
<keyword evidence="9" id="KW-0186">Copper</keyword>
<evidence type="ECO:0000256" key="9">
    <source>
        <dbReference type="ARBA" id="ARBA00023008"/>
    </source>
</evidence>
<dbReference type="InterPro" id="IPR049892">
    <property type="entry name" value="AA9"/>
</dbReference>
<keyword evidence="13 16" id="KW-0624">Polysaccharide degradation</keyword>
<dbReference type="GO" id="GO:0005576">
    <property type="term" value="C:extracellular region"/>
    <property type="evidence" value="ECO:0007669"/>
    <property type="project" value="UniProtKB-SubCell"/>
</dbReference>
<dbReference type="PANTHER" id="PTHR33353">
    <property type="entry name" value="PUTATIVE (AFU_ORTHOLOGUE AFUA_1G12560)-RELATED"/>
    <property type="match status" value="1"/>
</dbReference>
<evidence type="ECO:0000256" key="5">
    <source>
        <dbReference type="ARBA" id="ARBA00022729"/>
    </source>
</evidence>
<keyword evidence="20" id="KW-1185">Reference proteome</keyword>
<feature type="chain" id="PRO_5020706336" description="AA9 family lytic polysaccharide monooxygenase" evidence="17">
    <location>
        <begin position="18"/>
        <end position="329"/>
    </location>
</feature>
<evidence type="ECO:0000256" key="17">
    <source>
        <dbReference type="SAM" id="SignalP"/>
    </source>
</evidence>
<reference evidence="19 20" key="1">
    <citation type="submission" date="2018-11" db="EMBL/GenBank/DDBJ databases">
        <title>Genome assembly of Steccherinum ochraceum LE-BIN_3174, the white-rot fungus of the Steccherinaceae family (The Residual Polyporoid clade, Polyporales, Basidiomycota).</title>
        <authorList>
            <person name="Fedorova T.V."/>
            <person name="Glazunova O.A."/>
            <person name="Landesman E.O."/>
            <person name="Moiseenko K.V."/>
            <person name="Psurtseva N.V."/>
            <person name="Savinova O.S."/>
            <person name="Shakhova N.V."/>
            <person name="Tyazhelova T.V."/>
            <person name="Vasina D.V."/>
        </authorList>
    </citation>
    <scope>NUCLEOTIDE SEQUENCE [LARGE SCALE GENOMIC DNA]</scope>
    <source>
        <strain evidence="19 20">LE-BIN_3174</strain>
    </source>
</reference>
<dbReference type="SUPFAM" id="SSF57180">
    <property type="entry name" value="Cellulose-binding domain"/>
    <property type="match status" value="1"/>
</dbReference>
<evidence type="ECO:0000256" key="7">
    <source>
        <dbReference type="ARBA" id="ARBA00023001"/>
    </source>
</evidence>
<evidence type="ECO:0000256" key="4">
    <source>
        <dbReference type="ARBA" id="ARBA00022723"/>
    </source>
</evidence>
<keyword evidence="7 16" id="KW-0136">Cellulose degradation</keyword>
<dbReference type="PANTHER" id="PTHR33353:SF9">
    <property type="entry name" value="ENDOGLUCANASE II"/>
    <property type="match status" value="1"/>
</dbReference>
<dbReference type="Proteomes" id="UP000292702">
    <property type="component" value="Unassembled WGS sequence"/>
</dbReference>
<dbReference type="AlphaFoldDB" id="A0A4R0RWG1"/>
<dbReference type="GO" id="GO:0004497">
    <property type="term" value="F:monooxygenase activity"/>
    <property type="evidence" value="ECO:0007669"/>
    <property type="project" value="UniProtKB-KW"/>
</dbReference>
<keyword evidence="11 16" id="KW-1015">Disulfide bond</keyword>
<keyword evidence="5 17" id="KW-0732">Signal</keyword>
<protein>
    <recommendedName>
        <fullName evidence="16">AA9 family lytic polysaccharide monooxygenase</fullName>
        <ecNumber evidence="16">1.14.99.56</ecNumber>
    </recommendedName>
    <alternativeName>
        <fullName evidence="16">Endo-beta-1,4-glucanase</fullName>
    </alternativeName>
    <alternativeName>
        <fullName evidence="16">Glycosyl hydrolase 61 family protein</fullName>
    </alternativeName>
</protein>
<name>A0A4R0RWG1_9APHY</name>
<comment type="function">
    <text evidence="16">Lytic polysaccharide monooxygenase (LMPO) that depolymerizes crystalline and amorphous polysaccharides via the oxidation of scissile alpha- or beta-(1-4)-glycosidic bonds, yielding C1 and/or C4 oxidation products. Catalysis by LPMOs requires the reduction of the active-site copper from Cu(II) to Cu(I) by a reducing agent and H(2)O(2) or O(2) as a cosubstrate.</text>
</comment>
<evidence type="ECO:0000256" key="1">
    <source>
        <dbReference type="ARBA" id="ARBA00001973"/>
    </source>
</evidence>
<evidence type="ECO:0000256" key="13">
    <source>
        <dbReference type="ARBA" id="ARBA00023326"/>
    </source>
</evidence>
<dbReference type="InterPro" id="IPR005103">
    <property type="entry name" value="AA9_LPMO"/>
</dbReference>
<evidence type="ECO:0000256" key="12">
    <source>
        <dbReference type="ARBA" id="ARBA00023277"/>
    </source>
</evidence>
<dbReference type="PROSITE" id="PS51164">
    <property type="entry name" value="CBM1_2"/>
    <property type="match status" value="1"/>
</dbReference>
<keyword evidence="3 16" id="KW-0964">Secreted</keyword>
<evidence type="ECO:0000256" key="11">
    <source>
        <dbReference type="ARBA" id="ARBA00023157"/>
    </source>
</evidence>
<evidence type="ECO:0000256" key="16">
    <source>
        <dbReference type="RuleBase" id="RU368122"/>
    </source>
</evidence>
<keyword evidence="10" id="KW-0503">Monooxygenase</keyword>
<keyword evidence="6" id="KW-0378">Hydrolase</keyword>
<dbReference type="GO" id="GO:0008810">
    <property type="term" value="F:cellulase activity"/>
    <property type="evidence" value="ECO:0007669"/>
    <property type="project" value="UniProtKB-UniRule"/>
</dbReference>
<dbReference type="EMBL" id="RWJN01000009">
    <property type="protein sequence ID" value="TCD71195.1"/>
    <property type="molecule type" value="Genomic_DNA"/>
</dbReference>
<evidence type="ECO:0000313" key="19">
    <source>
        <dbReference type="EMBL" id="TCD71195.1"/>
    </source>
</evidence>
<sequence>MLASLATLAYLATSAASHAVFQAMWVNDVDQGSWCVRMPQNNNPVNRFLIDDIACNANATRSSGLCAVMPSTAGDSVTVEMHQEIGDRSCANLAIPSDHLGPIQAYMAKVDNAATVEGSSADWFKITEAGLLSNNPEYWATQVLNDNCGHFTFTVPDIAQGQYLLRAEAIGLEIAGAGNDGAEFYISCFQLDVGGTGTHLDSPPTVKLPGAYTAEDPGLLIDIWTSPTAYAIPGPTPFGTTSPAVATTPWPTTATWDTNSQPATIPTTAPPGGISVSLPLATSVPSSTPTGPANGAPLYGQCGGQGFTGPTVCKEGICTRLNQFFSQCL</sequence>
<dbReference type="Pfam" id="PF03443">
    <property type="entry name" value="AA9"/>
    <property type="match status" value="1"/>
</dbReference>
<keyword evidence="12 16" id="KW-0119">Carbohydrate metabolism</keyword>
<dbReference type="GO" id="GO:0030245">
    <property type="term" value="P:cellulose catabolic process"/>
    <property type="evidence" value="ECO:0007669"/>
    <property type="project" value="UniProtKB-UniRule"/>
</dbReference>
<keyword evidence="4" id="KW-0479">Metal-binding</keyword>
<dbReference type="InterPro" id="IPR035971">
    <property type="entry name" value="CBD_sf"/>
</dbReference>
<dbReference type="OrthoDB" id="3238762at2759"/>
<comment type="domain">
    <text evidence="16">Has a modular structure: an endo-beta-1,4-glucanase catalytic module at the N-terminus, a linker rich in serines and threonines, and a C-terminal carbohydrate-binding module (CBM).</text>
</comment>
<gene>
    <name evidence="19" type="ORF">EIP91_012145</name>
</gene>
<dbReference type="CDD" id="cd21175">
    <property type="entry name" value="LPMO_AA9"/>
    <property type="match status" value="1"/>
</dbReference>